<dbReference type="InterPro" id="IPR046335">
    <property type="entry name" value="LacI/GalR-like_sensor"/>
</dbReference>
<protein>
    <submittedName>
        <fullName evidence="5">Substrate-binding domain-containing protein</fullName>
    </submittedName>
</protein>
<comment type="caution">
    <text evidence="5">The sequence shown here is derived from an EMBL/GenBank/DDBJ whole genome shotgun (WGS) entry which is preliminary data.</text>
</comment>
<keyword evidence="3" id="KW-0804">Transcription</keyword>
<dbReference type="PANTHER" id="PTHR43280">
    <property type="entry name" value="ARAC-FAMILY TRANSCRIPTIONAL REGULATOR"/>
    <property type="match status" value="1"/>
</dbReference>
<dbReference type="AlphaFoldDB" id="A0A934R4P3"/>
<dbReference type="InterPro" id="IPR028082">
    <property type="entry name" value="Peripla_BP_I"/>
</dbReference>
<dbReference type="RefSeq" id="WP_200350089.1">
    <property type="nucleotide sequence ID" value="NZ_BAABHZ010000005.1"/>
</dbReference>
<reference evidence="5" key="1">
    <citation type="submission" date="2021-01" db="EMBL/GenBank/DDBJ databases">
        <title>Modified the classification status of verrucomicrobia.</title>
        <authorList>
            <person name="Feng X."/>
        </authorList>
    </citation>
    <scope>NUCLEOTIDE SEQUENCE</scope>
    <source>
        <strain evidence="5">JCM 18052</strain>
    </source>
</reference>
<dbReference type="InterPro" id="IPR018060">
    <property type="entry name" value="HTH_AraC"/>
</dbReference>
<evidence type="ECO:0000256" key="1">
    <source>
        <dbReference type="ARBA" id="ARBA00023015"/>
    </source>
</evidence>
<dbReference type="SUPFAM" id="SSF53822">
    <property type="entry name" value="Periplasmic binding protein-like I"/>
    <property type="match status" value="1"/>
</dbReference>
<dbReference type="InterPro" id="IPR009057">
    <property type="entry name" value="Homeodomain-like_sf"/>
</dbReference>
<evidence type="ECO:0000313" key="5">
    <source>
        <dbReference type="EMBL" id="MBK1815119.1"/>
    </source>
</evidence>
<dbReference type="Gene3D" id="1.10.10.60">
    <property type="entry name" value="Homeodomain-like"/>
    <property type="match status" value="1"/>
</dbReference>
<dbReference type="Proteomes" id="UP000600139">
    <property type="component" value="Unassembled WGS sequence"/>
</dbReference>
<keyword evidence="2" id="KW-0238">DNA-binding</keyword>
<dbReference type="Pfam" id="PF12833">
    <property type="entry name" value="HTH_18"/>
    <property type="match status" value="1"/>
</dbReference>
<gene>
    <name evidence="5" type="ORF">JIN84_05820</name>
</gene>
<evidence type="ECO:0000259" key="4">
    <source>
        <dbReference type="PROSITE" id="PS01124"/>
    </source>
</evidence>
<keyword evidence="1" id="KW-0805">Transcription regulation</keyword>
<sequence length="403" mass="45117">MSISSVRFNMSSPLRIGVLLREEYLKSRRDIMDGVINYCLENSGLMAFFLPLKSGEPPSPALLSKIHGFVTWAAPGDRWLPDMWSASIPVVNCNDAHSGAVPCVSAGNTHEIAGGYLKSLERRTIGCVTTSRHAADWPGTLLPANGVHSISGNFDIRVFTNVSRDPGRFPEHMLCGEGEEELEEFLRDLPKPASLWCVHDEMAALVWRKADELGIHVPNEIAIVGFGDHPCAVHSTPGITTLRLPGYNLGYEAAKRLHHQFTGTEELTATTRYLPLTTGDIIERFSTGGYHQINRGMQRAWRLLEEYPDDGLTVEHLIEHARISRAGFYKEFEKAFNISPGKAIRNSRIKKARKYLLNSNIPISVVGKRCAFHAESEFCNFFKRETGETPMEWRNNHLFATRA</sequence>
<dbReference type="GO" id="GO:0003700">
    <property type="term" value="F:DNA-binding transcription factor activity"/>
    <property type="evidence" value="ECO:0007669"/>
    <property type="project" value="InterPro"/>
</dbReference>
<evidence type="ECO:0000313" key="6">
    <source>
        <dbReference type="Proteomes" id="UP000600139"/>
    </source>
</evidence>
<feature type="domain" description="HTH araC/xylS-type" evidence="4">
    <location>
        <begin position="298"/>
        <end position="396"/>
    </location>
</feature>
<dbReference type="Pfam" id="PF13377">
    <property type="entry name" value="Peripla_BP_3"/>
    <property type="match status" value="1"/>
</dbReference>
<proteinExistence type="predicted"/>
<dbReference type="Gene3D" id="3.40.50.2300">
    <property type="match status" value="2"/>
</dbReference>
<dbReference type="PANTHER" id="PTHR43280:SF2">
    <property type="entry name" value="HTH-TYPE TRANSCRIPTIONAL REGULATOR EXSA"/>
    <property type="match status" value="1"/>
</dbReference>
<accession>A0A934R4P3</accession>
<dbReference type="SMART" id="SM00342">
    <property type="entry name" value="HTH_ARAC"/>
    <property type="match status" value="1"/>
</dbReference>
<dbReference type="GO" id="GO:0043565">
    <property type="term" value="F:sequence-specific DNA binding"/>
    <property type="evidence" value="ECO:0007669"/>
    <property type="project" value="InterPro"/>
</dbReference>
<name>A0A934R4P3_9BACT</name>
<organism evidence="5 6">
    <name type="scientific">Luteolibacter yonseiensis</name>
    <dbReference type="NCBI Taxonomy" id="1144680"/>
    <lineage>
        <taxon>Bacteria</taxon>
        <taxon>Pseudomonadati</taxon>
        <taxon>Verrucomicrobiota</taxon>
        <taxon>Verrucomicrobiia</taxon>
        <taxon>Verrucomicrobiales</taxon>
        <taxon>Verrucomicrobiaceae</taxon>
        <taxon>Luteolibacter</taxon>
    </lineage>
</organism>
<keyword evidence="6" id="KW-1185">Reference proteome</keyword>
<dbReference type="PROSITE" id="PS01124">
    <property type="entry name" value="HTH_ARAC_FAMILY_2"/>
    <property type="match status" value="1"/>
</dbReference>
<evidence type="ECO:0000256" key="3">
    <source>
        <dbReference type="ARBA" id="ARBA00023163"/>
    </source>
</evidence>
<dbReference type="EMBL" id="JAENIK010000005">
    <property type="protein sequence ID" value="MBK1815119.1"/>
    <property type="molecule type" value="Genomic_DNA"/>
</dbReference>
<evidence type="ECO:0000256" key="2">
    <source>
        <dbReference type="ARBA" id="ARBA00023125"/>
    </source>
</evidence>
<dbReference type="SUPFAM" id="SSF46689">
    <property type="entry name" value="Homeodomain-like"/>
    <property type="match status" value="1"/>
</dbReference>